<keyword evidence="3" id="KW-1185">Reference proteome</keyword>
<feature type="chain" id="PRO_5045288189" description="Secreted protein" evidence="1">
    <location>
        <begin position="25"/>
        <end position="144"/>
    </location>
</feature>
<evidence type="ECO:0000313" key="2">
    <source>
        <dbReference type="EMBL" id="MBC9717588.1"/>
    </source>
</evidence>
<dbReference type="EMBL" id="JACTVJ010000020">
    <property type="protein sequence ID" value="MBC9717588.1"/>
    <property type="molecule type" value="Genomic_DNA"/>
</dbReference>
<organism evidence="2 3">
    <name type="scientific">Streptomyces polyasparticus</name>
    <dbReference type="NCBI Taxonomy" id="2767826"/>
    <lineage>
        <taxon>Bacteria</taxon>
        <taxon>Bacillati</taxon>
        <taxon>Actinomycetota</taxon>
        <taxon>Actinomycetes</taxon>
        <taxon>Kitasatosporales</taxon>
        <taxon>Streptomycetaceae</taxon>
        <taxon>Streptomyces</taxon>
    </lineage>
</organism>
<protein>
    <recommendedName>
        <fullName evidence="4">Secreted protein</fullName>
    </recommendedName>
</protein>
<sequence length="144" mass="15634">MSGLTAAVSTALGMTMLTATPASSVTQIAHKCEGSTIVRCANVEMPSTGVFNAHARVSSSSVAYKVMVTYVELQYYSSGSWRTLREEFPYPVYEIGQDVARTDTYACGSSARKLVRARVKVAWDNGSTVTRDELVTESAYICPR</sequence>
<feature type="signal peptide" evidence="1">
    <location>
        <begin position="1"/>
        <end position="24"/>
    </location>
</feature>
<evidence type="ECO:0008006" key="4">
    <source>
        <dbReference type="Google" id="ProtNLM"/>
    </source>
</evidence>
<dbReference type="RefSeq" id="WP_187818034.1">
    <property type="nucleotide sequence ID" value="NZ_JACTVJ010000020.1"/>
</dbReference>
<reference evidence="2 3" key="1">
    <citation type="submission" date="2020-08" db="EMBL/GenBank/DDBJ databases">
        <title>Genemic of Streptomyces polyaspartic.</title>
        <authorList>
            <person name="Liu W."/>
        </authorList>
    </citation>
    <scope>NUCLEOTIDE SEQUENCE [LARGE SCALE GENOMIC DNA]</scope>
    <source>
        <strain evidence="2 3">TRM66268-LWL</strain>
    </source>
</reference>
<evidence type="ECO:0000313" key="3">
    <source>
        <dbReference type="Proteomes" id="UP000642284"/>
    </source>
</evidence>
<dbReference type="Proteomes" id="UP000642284">
    <property type="component" value="Unassembled WGS sequence"/>
</dbReference>
<proteinExistence type="predicted"/>
<gene>
    <name evidence="2" type="ORF">H9Y04_34160</name>
</gene>
<comment type="caution">
    <text evidence="2">The sequence shown here is derived from an EMBL/GenBank/DDBJ whole genome shotgun (WGS) entry which is preliminary data.</text>
</comment>
<keyword evidence="1" id="KW-0732">Signal</keyword>
<evidence type="ECO:0000256" key="1">
    <source>
        <dbReference type="SAM" id="SignalP"/>
    </source>
</evidence>
<name>A0ABR7SQB6_9ACTN</name>
<accession>A0ABR7SQB6</accession>